<feature type="transmembrane region" description="Helical" evidence="6">
    <location>
        <begin position="42"/>
        <end position="60"/>
    </location>
</feature>
<dbReference type="Pfam" id="PF01061">
    <property type="entry name" value="ABC2_membrane"/>
    <property type="match status" value="1"/>
</dbReference>
<dbReference type="PRINTS" id="PR00164">
    <property type="entry name" value="ABC2TRNSPORT"/>
</dbReference>
<evidence type="ECO:0000256" key="1">
    <source>
        <dbReference type="ARBA" id="ARBA00004141"/>
    </source>
</evidence>
<keyword evidence="9" id="KW-1185">Reference proteome</keyword>
<dbReference type="PIRSF" id="PIRSF006648">
    <property type="entry name" value="DrrB"/>
    <property type="match status" value="1"/>
</dbReference>
<dbReference type="PANTHER" id="PTHR43229:SF2">
    <property type="entry name" value="NODULATION PROTEIN J"/>
    <property type="match status" value="1"/>
</dbReference>
<feature type="transmembrane region" description="Helical" evidence="6">
    <location>
        <begin position="191"/>
        <end position="210"/>
    </location>
</feature>
<keyword evidence="5" id="KW-0046">Antibiotic resistance</keyword>
<dbReference type="EMBL" id="JAGSOV010000035">
    <property type="protein sequence ID" value="MCO1656569.1"/>
    <property type="molecule type" value="Genomic_DNA"/>
</dbReference>
<keyword evidence="6" id="KW-0813">Transport</keyword>
<dbReference type="Proteomes" id="UP001165283">
    <property type="component" value="Unassembled WGS sequence"/>
</dbReference>
<evidence type="ECO:0000256" key="5">
    <source>
        <dbReference type="ARBA" id="ARBA00023251"/>
    </source>
</evidence>
<feature type="transmembrane region" description="Helical" evidence="6">
    <location>
        <begin position="128"/>
        <end position="151"/>
    </location>
</feature>
<name>A0ABT1A185_9PSEU</name>
<evidence type="ECO:0000256" key="6">
    <source>
        <dbReference type="RuleBase" id="RU361157"/>
    </source>
</evidence>
<dbReference type="InterPro" id="IPR047817">
    <property type="entry name" value="ABC2_TM_bact-type"/>
</dbReference>
<dbReference type="InterPro" id="IPR013525">
    <property type="entry name" value="ABC2_TM"/>
</dbReference>
<protein>
    <recommendedName>
        <fullName evidence="6">Transport permease protein</fullName>
    </recommendedName>
</protein>
<comment type="similarity">
    <text evidence="6">Belongs to the ABC-2 integral membrane protein family.</text>
</comment>
<organism evidence="8 9">
    <name type="scientific">Pseudonocardia humida</name>
    <dbReference type="NCBI Taxonomy" id="2800819"/>
    <lineage>
        <taxon>Bacteria</taxon>
        <taxon>Bacillati</taxon>
        <taxon>Actinomycetota</taxon>
        <taxon>Actinomycetes</taxon>
        <taxon>Pseudonocardiales</taxon>
        <taxon>Pseudonocardiaceae</taxon>
        <taxon>Pseudonocardia</taxon>
    </lineage>
</organism>
<evidence type="ECO:0000256" key="3">
    <source>
        <dbReference type="ARBA" id="ARBA00022989"/>
    </source>
</evidence>
<comment type="caution">
    <text evidence="6">Lacks conserved residue(s) required for the propagation of feature annotation.</text>
</comment>
<reference evidence="8" key="1">
    <citation type="submission" date="2021-04" db="EMBL/GenBank/DDBJ databases">
        <title>Pseudonocardia sp. nov., isolated from sandy soil of mangrove forest.</title>
        <authorList>
            <person name="Zan Z."/>
            <person name="Huang R."/>
            <person name="Liu W."/>
        </authorList>
    </citation>
    <scope>NUCLEOTIDE SEQUENCE</scope>
    <source>
        <strain evidence="8">S2-4</strain>
    </source>
</reference>
<comment type="subcellular location">
    <subcellularLocation>
        <location evidence="6">Cell membrane</location>
        <topology evidence="6">Multi-pass membrane protein</topology>
    </subcellularLocation>
    <subcellularLocation>
        <location evidence="1">Membrane</location>
        <topology evidence="1">Multi-pass membrane protein</topology>
    </subcellularLocation>
</comment>
<accession>A0ABT1A185</accession>
<sequence length="276" mass="28636">MAGEADRATGRVPGPWGGVALVVENHWEWYRRNWRATAVSTVVQPLLFVLAFGVGFGALVRGSGQVAAATGGVDYLVWIAPGLLAMSAVQTGAFDSTYPVLSGFKWQRTYTAMTAGPITPGQVALGHLGWLAVKTAGAGLVCAAVIALLGGVAGPGILLAVLVSVLTGAAVAAPITAYSATLETEGASFPAIFRFVVIPMTLFSGTFFPVDRLPELVRPLVGVSPLWHGTELARAAALGGPWPPWPAVLGHVAYLLALLGVGTVLAVRTFTRRLAR</sequence>
<evidence type="ECO:0000259" key="7">
    <source>
        <dbReference type="PROSITE" id="PS51012"/>
    </source>
</evidence>
<dbReference type="InterPro" id="IPR051784">
    <property type="entry name" value="Nod_factor_ABC_transporter"/>
</dbReference>
<proteinExistence type="inferred from homology"/>
<dbReference type="PANTHER" id="PTHR43229">
    <property type="entry name" value="NODULATION PROTEIN J"/>
    <property type="match status" value="1"/>
</dbReference>
<keyword evidence="3 6" id="KW-1133">Transmembrane helix</keyword>
<feature type="transmembrane region" description="Helical" evidence="6">
    <location>
        <begin position="157"/>
        <end position="179"/>
    </location>
</feature>
<gene>
    <name evidence="8" type="ORF">KDL28_16045</name>
</gene>
<dbReference type="InterPro" id="IPR000412">
    <property type="entry name" value="ABC_2_transport"/>
</dbReference>
<feature type="domain" description="ABC transmembrane type-2" evidence="7">
    <location>
        <begin position="36"/>
        <end position="273"/>
    </location>
</feature>
<comment type="caution">
    <text evidence="8">The sequence shown here is derived from an EMBL/GenBank/DDBJ whole genome shotgun (WGS) entry which is preliminary data.</text>
</comment>
<evidence type="ECO:0000313" key="9">
    <source>
        <dbReference type="Proteomes" id="UP001165283"/>
    </source>
</evidence>
<evidence type="ECO:0000256" key="2">
    <source>
        <dbReference type="ARBA" id="ARBA00022692"/>
    </source>
</evidence>
<keyword evidence="2 6" id="KW-0812">Transmembrane</keyword>
<evidence type="ECO:0000313" key="8">
    <source>
        <dbReference type="EMBL" id="MCO1656569.1"/>
    </source>
</evidence>
<feature type="transmembrane region" description="Helical" evidence="6">
    <location>
        <begin position="248"/>
        <end position="267"/>
    </location>
</feature>
<dbReference type="PROSITE" id="PS51012">
    <property type="entry name" value="ABC_TM2"/>
    <property type="match status" value="1"/>
</dbReference>
<dbReference type="RefSeq" id="WP_252439409.1">
    <property type="nucleotide sequence ID" value="NZ_JAGSOV010000035.1"/>
</dbReference>
<keyword evidence="4 6" id="KW-0472">Membrane</keyword>
<keyword evidence="6" id="KW-1003">Cell membrane</keyword>
<evidence type="ECO:0000256" key="4">
    <source>
        <dbReference type="ARBA" id="ARBA00023136"/>
    </source>
</evidence>